<evidence type="ECO:0000313" key="4">
    <source>
        <dbReference type="Proteomes" id="UP000008561"/>
    </source>
</evidence>
<comment type="similarity">
    <text evidence="1">Belongs to the NAD(P)-dependent epimerase/dehydratase family.</text>
</comment>
<dbReference type="PANTHER" id="PTHR43000">
    <property type="entry name" value="DTDP-D-GLUCOSE 4,6-DEHYDRATASE-RELATED"/>
    <property type="match status" value="1"/>
</dbReference>
<accession>A8ZU18</accession>
<evidence type="ECO:0000256" key="1">
    <source>
        <dbReference type="ARBA" id="ARBA00007637"/>
    </source>
</evidence>
<dbReference type="InterPro" id="IPR036291">
    <property type="entry name" value="NAD(P)-bd_dom_sf"/>
</dbReference>
<dbReference type="AlphaFoldDB" id="A8ZU18"/>
<dbReference type="OrthoDB" id="9801785at2"/>
<dbReference type="eggNOG" id="COG1088">
    <property type="taxonomic scope" value="Bacteria"/>
</dbReference>
<dbReference type="KEGG" id="dol:Dole_0520"/>
<evidence type="ECO:0000313" key="3">
    <source>
        <dbReference type="EMBL" id="ABW66330.1"/>
    </source>
</evidence>
<feature type="domain" description="NAD-dependent epimerase/dehydratase" evidence="2">
    <location>
        <begin position="3"/>
        <end position="264"/>
    </location>
</feature>
<reference evidence="3 4" key="1">
    <citation type="submission" date="2007-10" db="EMBL/GenBank/DDBJ databases">
        <title>Complete sequence of Desulfococcus oleovorans Hxd3.</title>
        <authorList>
            <consortium name="US DOE Joint Genome Institute"/>
            <person name="Copeland A."/>
            <person name="Lucas S."/>
            <person name="Lapidus A."/>
            <person name="Barry K."/>
            <person name="Glavina del Rio T."/>
            <person name="Dalin E."/>
            <person name="Tice H."/>
            <person name="Pitluck S."/>
            <person name="Kiss H."/>
            <person name="Brettin T."/>
            <person name="Bruce D."/>
            <person name="Detter J.C."/>
            <person name="Han C."/>
            <person name="Schmutz J."/>
            <person name="Larimer F."/>
            <person name="Land M."/>
            <person name="Hauser L."/>
            <person name="Kyrpides N."/>
            <person name="Kim E."/>
            <person name="Wawrik B."/>
            <person name="Richardson P."/>
        </authorList>
    </citation>
    <scope>NUCLEOTIDE SEQUENCE [LARGE SCALE GENOMIC DNA]</scope>
    <source>
        <strain evidence="4">DSM 6200 / JCM 39069 / Hxd3</strain>
    </source>
</reference>
<dbReference type="InterPro" id="IPR001509">
    <property type="entry name" value="Epimerase_deHydtase"/>
</dbReference>
<sequence length="351" mass="38564">MNVLVTGGCGFLGSHVCEYYARRGDQVVSYDNMTKHELERAGFATGKARNHNRDFLAGLGVDLVTADIRDAEQLIDSAAGCDYIVHTAAQPAMTISVEDPALDLSSNVMGTFNVLETARRLKVPVASCATIHVYGNRINDTLTEGQARYARQPEAIDEDHPVLEGTLTPLHASKAGAELYVRTYIETYGVTAASFRLTGIYGPRQFGGEDHGWVANFAIRSVLKRPLTIYGTGKQVRDIVFAGDVCRAFDAFYQKRVPGIYNIGGGPNTAISLLECIALLEKLNGEKPDIRFGPDRHGDLRYFVCDVSKARSLLGWRPEVKPEPGIRALLEWIRQNRKCFGFTTESKGSLS</sequence>
<keyword evidence="4" id="KW-1185">Reference proteome</keyword>
<dbReference type="SUPFAM" id="SSF51735">
    <property type="entry name" value="NAD(P)-binding Rossmann-fold domains"/>
    <property type="match status" value="1"/>
</dbReference>
<name>A8ZU18_DESOH</name>
<organism evidence="3 4">
    <name type="scientific">Desulfosudis oleivorans (strain DSM 6200 / JCM 39069 / Hxd3)</name>
    <name type="common">Desulfococcus oleovorans</name>
    <dbReference type="NCBI Taxonomy" id="96561"/>
    <lineage>
        <taxon>Bacteria</taxon>
        <taxon>Pseudomonadati</taxon>
        <taxon>Thermodesulfobacteriota</taxon>
        <taxon>Desulfobacteria</taxon>
        <taxon>Desulfobacterales</taxon>
        <taxon>Desulfosudaceae</taxon>
        <taxon>Desulfosudis</taxon>
    </lineage>
</organism>
<evidence type="ECO:0000259" key="2">
    <source>
        <dbReference type="Pfam" id="PF01370"/>
    </source>
</evidence>
<protein>
    <submittedName>
        <fullName evidence="3">NAD-dependent epimerase/dehydratase</fullName>
    </submittedName>
</protein>
<dbReference type="RefSeq" id="WP_012173949.1">
    <property type="nucleotide sequence ID" value="NC_009943.1"/>
</dbReference>
<dbReference type="STRING" id="96561.Dole_0520"/>
<dbReference type="Pfam" id="PF01370">
    <property type="entry name" value="Epimerase"/>
    <property type="match status" value="1"/>
</dbReference>
<gene>
    <name evidence="3" type="ordered locus">Dole_0520</name>
</gene>
<dbReference type="EMBL" id="CP000859">
    <property type="protein sequence ID" value="ABW66330.1"/>
    <property type="molecule type" value="Genomic_DNA"/>
</dbReference>
<proteinExistence type="inferred from homology"/>
<dbReference type="Gene3D" id="3.40.50.720">
    <property type="entry name" value="NAD(P)-binding Rossmann-like Domain"/>
    <property type="match status" value="1"/>
</dbReference>
<dbReference type="HOGENOM" id="CLU_007383_1_7_7"/>
<dbReference type="Proteomes" id="UP000008561">
    <property type="component" value="Chromosome"/>
</dbReference>